<accession>A0A915MR88</accession>
<protein>
    <submittedName>
        <fullName evidence="3">Uncharacterized protein</fullName>
    </submittedName>
</protein>
<dbReference type="AlphaFoldDB" id="A0A915MR88"/>
<keyword evidence="2" id="KW-1185">Reference proteome</keyword>
<reference evidence="3" key="1">
    <citation type="submission" date="2022-11" db="UniProtKB">
        <authorList>
            <consortium name="WormBaseParasite"/>
        </authorList>
    </citation>
    <scope>IDENTIFICATION</scope>
</reference>
<dbReference type="WBParaSite" id="scaffold51670_cov442.g25268">
    <property type="protein sequence ID" value="scaffold51670_cov442.g25268"/>
    <property type="gene ID" value="scaffold51670_cov442.g25268"/>
</dbReference>
<sequence>AALLYSQAKRDANRKRRLEPSDDENDGGESMTTSDTVKSEKAPRHLLPWVPHRQVVRTQTRSVLSYEDHKRYVGIIVNELQSVPRYRFE</sequence>
<evidence type="ECO:0000313" key="2">
    <source>
        <dbReference type="Proteomes" id="UP000887561"/>
    </source>
</evidence>
<evidence type="ECO:0000313" key="3">
    <source>
        <dbReference type="WBParaSite" id="scaffold51670_cov442.g25268"/>
    </source>
</evidence>
<proteinExistence type="predicted"/>
<name>A0A915MR88_MELJA</name>
<dbReference type="Proteomes" id="UP000887561">
    <property type="component" value="Unplaced"/>
</dbReference>
<organism evidence="2 3">
    <name type="scientific">Meloidogyne javanica</name>
    <name type="common">Root-knot nematode worm</name>
    <dbReference type="NCBI Taxonomy" id="6303"/>
    <lineage>
        <taxon>Eukaryota</taxon>
        <taxon>Metazoa</taxon>
        <taxon>Ecdysozoa</taxon>
        <taxon>Nematoda</taxon>
        <taxon>Chromadorea</taxon>
        <taxon>Rhabditida</taxon>
        <taxon>Tylenchina</taxon>
        <taxon>Tylenchomorpha</taxon>
        <taxon>Tylenchoidea</taxon>
        <taxon>Meloidogynidae</taxon>
        <taxon>Meloidogyninae</taxon>
        <taxon>Meloidogyne</taxon>
        <taxon>Meloidogyne incognita group</taxon>
    </lineage>
</organism>
<evidence type="ECO:0000256" key="1">
    <source>
        <dbReference type="SAM" id="MobiDB-lite"/>
    </source>
</evidence>
<feature type="region of interest" description="Disordered" evidence="1">
    <location>
        <begin position="1"/>
        <end position="44"/>
    </location>
</feature>